<dbReference type="AlphaFoldDB" id="A0A1E3H917"/>
<reference evidence="12 13" key="1">
    <citation type="submission" date="2016-07" db="EMBL/GenBank/DDBJ databases">
        <title>Draft Genome Sequence of Methylobrevis pamukkalensis PK2.</title>
        <authorList>
            <person name="Vasilenko O.V."/>
            <person name="Doronina N.V."/>
            <person name="Shmareva M.N."/>
            <person name="Tarlachkov S.V."/>
            <person name="Mustakhimov I."/>
            <person name="Trotsenko Y.A."/>
        </authorList>
    </citation>
    <scope>NUCLEOTIDE SEQUENCE [LARGE SCALE GENOMIC DNA]</scope>
    <source>
        <strain evidence="12 13">PK2</strain>
    </source>
</reference>
<gene>
    <name evidence="12" type="primary">pbpF_1</name>
    <name evidence="12" type="ORF">A6302_00118</name>
</gene>
<evidence type="ECO:0000256" key="1">
    <source>
        <dbReference type="ARBA" id="ARBA00022475"/>
    </source>
</evidence>
<keyword evidence="7" id="KW-0573">Peptidoglycan synthesis</keyword>
<evidence type="ECO:0000256" key="2">
    <source>
        <dbReference type="ARBA" id="ARBA00022519"/>
    </source>
</evidence>
<dbReference type="GO" id="GO:0008360">
    <property type="term" value="P:regulation of cell shape"/>
    <property type="evidence" value="ECO:0007669"/>
    <property type="project" value="UniProtKB-KW"/>
</dbReference>
<dbReference type="Proteomes" id="UP000094622">
    <property type="component" value="Unassembled WGS sequence"/>
</dbReference>
<keyword evidence="8" id="KW-1133">Transmembrane helix</keyword>
<evidence type="ECO:0000256" key="3">
    <source>
        <dbReference type="ARBA" id="ARBA00022676"/>
    </source>
</evidence>
<dbReference type="Pfam" id="PF00912">
    <property type="entry name" value="Transgly"/>
    <property type="match status" value="1"/>
</dbReference>
<evidence type="ECO:0000256" key="6">
    <source>
        <dbReference type="ARBA" id="ARBA00022960"/>
    </source>
</evidence>
<comment type="caution">
    <text evidence="12">The sequence shown here is derived from an EMBL/GenBank/DDBJ whole genome shotgun (WGS) entry which is preliminary data.</text>
</comment>
<evidence type="ECO:0000256" key="9">
    <source>
        <dbReference type="ARBA" id="ARBA00023136"/>
    </source>
</evidence>
<dbReference type="InterPro" id="IPR001264">
    <property type="entry name" value="Glyco_trans_51"/>
</dbReference>
<evidence type="ECO:0000256" key="8">
    <source>
        <dbReference type="ARBA" id="ARBA00022989"/>
    </source>
</evidence>
<sequence>MSEDGRFCEHGGVDWDALTLVLDGAGDSGPARGASTIPMQTVKNLFLWSSRSYVRKGLEIPLALYADLVWSKRRMIEIYLNTAEWGAGIYGAEAAARHYFDKPAAKLSRKEAALLVSALPNPFLRNPAKPGRGQRSIARVIERRERQSGAYVACVFES</sequence>
<evidence type="ECO:0000313" key="13">
    <source>
        <dbReference type="Proteomes" id="UP000094622"/>
    </source>
</evidence>
<feature type="domain" description="Glycosyl transferase family 51" evidence="11">
    <location>
        <begin position="2"/>
        <end position="141"/>
    </location>
</feature>
<accession>A0A1E3H917</accession>
<dbReference type="GO" id="GO:0009274">
    <property type="term" value="C:peptidoglycan-based cell wall"/>
    <property type="evidence" value="ECO:0007669"/>
    <property type="project" value="InterPro"/>
</dbReference>
<keyword evidence="4" id="KW-0808">Transferase</keyword>
<keyword evidence="9" id="KW-0472">Membrane</keyword>
<organism evidence="12 13">
    <name type="scientific">Methylobrevis pamukkalensis</name>
    <dbReference type="NCBI Taxonomy" id="1439726"/>
    <lineage>
        <taxon>Bacteria</taxon>
        <taxon>Pseudomonadati</taxon>
        <taxon>Pseudomonadota</taxon>
        <taxon>Alphaproteobacteria</taxon>
        <taxon>Hyphomicrobiales</taxon>
        <taxon>Pleomorphomonadaceae</taxon>
        <taxon>Methylobrevis</taxon>
    </lineage>
</organism>
<proteinExistence type="predicted"/>
<dbReference type="SUPFAM" id="SSF53955">
    <property type="entry name" value="Lysozyme-like"/>
    <property type="match status" value="1"/>
</dbReference>
<evidence type="ECO:0000256" key="10">
    <source>
        <dbReference type="ARBA" id="ARBA00023316"/>
    </source>
</evidence>
<dbReference type="PANTHER" id="PTHR30400:SF0">
    <property type="entry name" value="BIOSYNTHETIC PEPTIDOGLYCAN TRANSGLYCOSYLASE"/>
    <property type="match status" value="1"/>
</dbReference>
<keyword evidence="6" id="KW-0133">Cell shape</keyword>
<dbReference type="EMBL" id="MCRJ01000001">
    <property type="protein sequence ID" value="ODN72625.1"/>
    <property type="molecule type" value="Genomic_DNA"/>
</dbReference>
<dbReference type="GO" id="GO:0016763">
    <property type="term" value="F:pentosyltransferase activity"/>
    <property type="evidence" value="ECO:0007669"/>
    <property type="project" value="InterPro"/>
</dbReference>
<evidence type="ECO:0000259" key="11">
    <source>
        <dbReference type="Pfam" id="PF00912"/>
    </source>
</evidence>
<name>A0A1E3H917_9HYPH</name>
<dbReference type="PANTHER" id="PTHR30400">
    <property type="entry name" value="MONOFUNCTIONAL BIOSYNTHETIC PEPTIDOGLYCAN TRANSGLYCOSYLASE"/>
    <property type="match status" value="1"/>
</dbReference>
<protein>
    <submittedName>
        <fullName evidence="12">Penicillin-binding protein 1F</fullName>
    </submittedName>
</protein>
<dbReference type="InterPro" id="IPR011812">
    <property type="entry name" value="Pep_trsgly"/>
</dbReference>
<dbReference type="GO" id="GO:0016020">
    <property type="term" value="C:membrane"/>
    <property type="evidence" value="ECO:0007669"/>
    <property type="project" value="InterPro"/>
</dbReference>
<evidence type="ECO:0000256" key="4">
    <source>
        <dbReference type="ARBA" id="ARBA00022679"/>
    </source>
</evidence>
<keyword evidence="13" id="KW-1185">Reference proteome</keyword>
<keyword evidence="2" id="KW-0997">Cell inner membrane</keyword>
<evidence type="ECO:0000313" key="12">
    <source>
        <dbReference type="EMBL" id="ODN72625.1"/>
    </source>
</evidence>
<evidence type="ECO:0000256" key="5">
    <source>
        <dbReference type="ARBA" id="ARBA00022692"/>
    </source>
</evidence>
<keyword evidence="5" id="KW-0812">Transmembrane</keyword>
<keyword evidence="1" id="KW-1003">Cell membrane</keyword>
<dbReference type="GO" id="GO:0071555">
    <property type="term" value="P:cell wall organization"/>
    <property type="evidence" value="ECO:0007669"/>
    <property type="project" value="UniProtKB-KW"/>
</dbReference>
<dbReference type="InterPro" id="IPR023346">
    <property type="entry name" value="Lysozyme-like_dom_sf"/>
</dbReference>
<dbReference type="GO" id="GO:0009252">
    <property type="term" value="P:peptidoglycan biosynthetic process"/>
    <property type="evidence" value="ECO:0007669"/>
    <property type="project" value="UniProtKB-KW"/>
</dbReference>
<keyword evidence="3" id="KW-0328">Glycosyltransferase</keyword>
<dbReference type="PATRIC" id="fig|1439726.3.peg.123"/>
<evidence type="ECO:0000256" key="7">
    <source>
        <dbReference type="ARBA" id="ARBA00022984"/>
    </source>
</evidence>
<keyword evidence="10" id="KW-0961">Cell wall biogenesis/degradation</keyword>
<dbReference type="InterPro" id="IPR036950">
    <property type="entry name" value="PBP_transglycosylase"/>
</dbReference>
<dbReference type="Gene3D" id="1.10.3810.10">
    <property type="entry name" value="Biosynthetic peptidoglycan transglycosylase-like"/>
    <property type="match status" value="1"/>
</dbReference>